<evidence type="ECO:0000256" key="6">
    <source>
        <dbReference type="ARBA" id="ARBA00022927"/>
    </source>
</evidence>
<evidence type="ECO:0000313" key="12">
    <source>
        <dbReference type="EMBL" id="SDG05076.1"/>
    </source>
</evidence>
<gene>
    <name evidence="12" type="ORF">SAMN05421791_102323</name>
</gene>
<keyword evidence="6" id="KW-0653">Protein transport</keyword>
<comment type="similarity">
    <text evidence="2">Belongs to the YajC family.</text>
</comment>
<evidence type="ECO:0000256" key="7">
    <source>
        <dbReference type="ARBA" id="ARBA00022989"/>
    </source>
</evidence>
<evidence type="ECO:0000256" key="5">
    <source>
        <dbReference type="ARBA" id="ARBA00022692"/>
    </source>
</evidence>
<keyword evidence="7 11" id="KW-1133">Transmembrane helix</keyword>
<dbReference type="Pfam" id="PF02699">
    <property type="entry name" value="YajC"/>
    <property type="match status" value="1"/>
</dbReference>
<dbReference type="GO" id="GO:0015031">
    <property type="term" value="P:protein transport"/>
    <property type="evidence" value="ECO:0007669"/>
    <property type="project" value="UniProtKB-KW"/>
</dbReference>
<evidence type="ECO:0000256" key="8">
    <source>
        <dbReference type="ARBA" id="ARBA00023010"/>
    </source>
</evidence>
<keyword evidence="13" id="KW-1185">Reference proteome</keyword>
<evidence type="ECO:0000313" key="13">
    <source>
        <dbReference type="Proteomes" id="UP000199708"/>
    </source>
</evidence>
<dbReference type="RefSeq" id="WP_090289393.1">
    <property type="nucleotide sequence ID" value="NZ_FNCK01000002.1"/>
</dbReference>
<dbReference type="InterPro" id="IPR003849">
    <property type="entry name" value="Preprotein_translocase_YajC"/>
</dbReference>
<feature type="region of interest" description="Disordered" evidence="10">
    <location>
        <begin position="94"/>
        <end position="125"/>
    </location>
</feature>
<evidence type="ECO:0000256" key="10">
    <source>
        <dbReference type="SAM" id="MobiDB-lite"/>
    </source>
</evidence>
<dbReference type="GO" id="GO:0005886">
    <property type="term" value="C:plasma membrane"/>
    <property type="evidence" value="ECO:0007669"/>
    <property type="project" value="UniProtKB-SubCell"/>
</dbReference>
<keyword evidence="8" id="KW-0811">Translocation</keyword>
<dbReference type="EMBL" id="FNCK01000002">
    <property type="protein sequence ID" value="SDG05076.1"/>
    <property type="molecule type" value="Genomic_DNA"/>
</dbReference>
<feature type="compositionally biased region" description="Basic and acidic residues" evidence="10">
    <location>
        <begin position="94"/>
        <end position="104"/>
    </location>
</feature>
<evidence type="ECO:0000256" key="11">
    <source>
        <dbReference type="SAM" id="Phobius"/>
    </source>
</evidence>
<keyword evidence="4" id="KW-1003">Cell membrane</keyword>
<comment type="subcellular location">
    <subcellularLocation>
        <location evidence="1">Cell membrane</location>
        <topology evidence="1">Single-pass membrane protein</topology>
    </subcellularLocation>
</comment>
<evidence type="ECO:0000256" key="2">
    <source>
        <dbReference type="ARBA" id="ARBA00006742"/>
    </source>
</evidence>
<dbReference type="NCBIfam" id="TIGR00739">
    <property type="entry name" value="yajC"/>
    <property type="match status" value="1"/>
</dbReference>
<evidence type="ECO:0000256" key="3">
    <source>
        <dbReference type="ARBA" id="ARBA00022448"/>
    </source>
</evidence>
<sequence>MNNSYFTFLPMIIMFALFYFMLIRPQRKAAEAKRKMIESMQAGDGVVTIGGLHGIIDEVNQQDGLVVIDCEGVYLTFELSAIANVLKSAGHNEELEEAYDHSQDSEFSSEEENSVDGELETDTNL</sequence>
<keyword evidence="3" id="KW-0813">Transport</keyword>
<dbReference type="AlphaFoldDB" id="A0A1G7R2S1"/>
<dbReference type="PANTHER" id="PTHR33909:SF1">
    <property type="entry name" value="SEC TRANSLOCON ACCESSORY COMPLEX SUBUNIT YAJC"/>
    <property type="match status" value="1"/>
</dbReference>
<keyword evidence="5 11" id="KW-0812">Transmembrane</keyword>
<feature type="compositionally biased region" description="Acidic residues" evidence="10">
    <location>
        <begin position="107"/>
        <end position="125"/>
    </location>
</feature>
<dbReference type="STRING" id="120956.SAMN05421791_102323"/>
<organism evidence="12 13">
    <name type="scientific">Facklamia miroungae</name>
    <dbReference type="NCBI Taxonomy" id="120956"/>
    <lineage>
        <taxon>Bacteria</taxon>
        <taxon>Bacillati</taxon>
        <taxon>Bacillota</taxon>
        <taxon>Bacilli</taxon>
        <taxon>Lactobacillales</taxon>
        <taxon>Aerococcaceae</taxon>
        <taxon>Facklamia</taxon>
    </lineage>
</organism>
<dbReference type="PRINTS" id="PR01853">
    <property type="entry name" value="YAJCTRNLCASE"/>
</dbReference>
<name>A0A1G7R2S1_9LACT</name>
<keyword evidence="9 11" id="KW-0472">Membrane</keyword>
<evidence type="ECO:0000256" key="4">
    <source>
        <dbReference type="ARBA" id="ARBA00022475"/>
    </source>
</evidence>
<evidence type="ECO:0000256" key="9">
    <source>
        <dbReference type="ARBA" id="ARBA00023136"/>
    </source>
</evidence>
<protein>
    <submittedName>
        <fullName evidence="12">Preprotein translocase subunit YajC</fullName>
    </submittedName>
</protein>
<dbReference type="OrthoDB" id="9800132at2"/>
<proteinExistence type="inferred from homology"/>
<evidence type="ECO:0000256" key="1">
    <source>
        <dbReference type="ARBA" id="ARBA00004162"/>
    </source>
</evidence>
<accession>A0A1G7R2S1</accession>
<reference evidence="12 13" key="1">
    <citation type="submission" date="2016-10" db="EMBL/GenBank/DDBJ databases">
        <authorList>
            <person name="de Groot N.N."/>
        </authorList>
    </citation>
    <scope>NUCLEOTIDE SEQUENCE [LARGE SCALE GENOMIC DNA]</scope>
    <source>
        <strain evidence="12 13">ATCC BAA-466</strain>
    </source>
</reference>
<dbReference type="Proteomes" id="UP000199708">
    <property type="component" value="Unassembled WGS sequence"/>
</dbReference>
<dbReference type="SMART" id="SM01323">
    <property type="entry name" value="YajC"/>
    <property type="match status" value="1"/>
</dbReference>
<feature type="transmembrane region" description="Helical" evidence="11">
    <location>
        <begin position="6"/>
        <end position="23"/>
    </location>
</feature>
<dbReference type="PANTHER" id="PTHR33909">
    <property type="entry name" value="SEC TRANSLOCON ACCESSORY COMPLEX SUBUNIT YAJC"/>
    <property type="match status" value="1"/>
</dbReference>